<dbReference type="PIRSF" id="PIRSF000350">
    <property type="entry name" value="Mercury_reductase_MerA"/>
    <property type="match status" value="1"/>
</dbReference>
<feature type="disulfide bond" description="Redox-active" evidence="9">
    <location>
        <begin position="45"/>
        <end position="50"/>
    </location>
</feature>
<dbReference type="OrthoDB" id="9800167at2"/>
<dbReference type="GO" id="GO:0050660">
    <property type="term" value="F:flavin adenine dinucleotide binding"/>
    <property type="evidence" value="ECO:0007669"/>
    <property type="project" value="TreeGrafter"/>
</dbReference>
<dbReference type="InterPro" id="IPR023753">
    <property type="entry name" value="FAD/NAD-binding_dom"/>
</dbReference>
<feature type="domain" description="FAD/NAD(P)-binding" evidence="12">
    <location>
        <begin position="6"/>
        <end position="318"/>
    </location>
</feature>
<keyword evidence="2 10" id="KW-0285">Flavoprotein</keyword>
<evidence type="ECO:0000256" key="2">
    <source>
        <dbReference type="ARBA" id="ARBA00022630"/>
    </source>
</evidence>
<evidence type="ECO:0000256" key="9">
    <source>
        <dbReference type="PIRSR" id="PIRSR000350-4"/>
    </source>
</evidence>
<keyword evidence="5 10" id="KW-0560">Oxidoreductase</keyword>
<dbReference type="InterPro" id="IPR001100">
    <property type="entry name" value="Pyr_nuc-diS_OxRdtase"/>
</dbReference>
<dbReference type="PANTHER" id="PTHR43014:SF2">
    <property type="entry name" value="MERCURIC REDUCTASE"/>
    <property type="match status" value="1"/>
</dbReference>
<gene>
    <name evidence="13" type="ORF">C7S20_07355</name>
</gene>
<evidence type="ECO:0000259" key="11">
    <source>
        <dbReference type="Pfam" id="PF02852"/>
    </source>
</evidence>
<evidence type="ECO:0000313" key="13">
    <source>
        <dbReference type="EMBL" id="AVR45100.1"/>
    </source>
</evidence>
<dbReference type="Pfam" id="PF02852">
    <property type="entry name" value="Pyr_redox_dim"/>
    <property type="match status" value="1"/>
</dbReference>
<protein>
    <submittedName>
        <fullName evidence="13">Mercuric reductase</fullName>
    </submittedName>
</protein>
<keyword evidence="6" id="KW-1015">Disulfide bond</keyword>
<evidence type="ECO:0000259" key="12">
    <source>
        <dbReference type="Pfam" id="PF07992"/>
    </source>
</evidence>
<dbReference type="InterPro" id="IPR016156">
    <property type="entry name" value="FAD/NAD-linked_Rdtase_dimer_sf"/>
</dbReference>
<keyword evidence="14" id="KW-1185">Reference proteome</keyword>
<feature type="binding site" evidence="8">
    <location>
        <position position="305"/>
    </location>
    <ligand>
        <name>NAD(+)</name>
        <dbReference type="ChEBI" id="CHEBI:57540"/>
    </ligand>
</feature>
<comment type="similarity">
    <text evidence="1 10">Belongs to the class-I pyridine nucleotide-disulfide oxidoreductase family.</text>
</comment>
<dbReference type="EMBL" id="CP028136">
    <property type="protein sequence ID" value="AVR45100.1"/>
    <property type="molecule type" value="Genomic_DNA"/>
</dbReference>
<evidence type="ECO:0000313" key="14">
    <source>
        <dbReference type="Proteomes" id="UP000241507"/>
    </source>
</evidence>
<evidence type="ECO:0000256" key="7">
    <source>
        <dbReference type="ARBA" id="ARBA00023284"/>
    </source>
</evidence>
<keyword evidence="4" id="KW-0521">NADP</keyword>
<dbReference type="Pfam" id="PF07992">
    <property type="entry name" value="Pyr_redox_2"/>
    <property type="match status" value="1"/>
</dbReference>
<evidence type="ECO:0000256" key="1">
    <source>
        <dbReference type="ARBA" id="ARBA00007532"/>
    </source>
</evidence>
<keyword evidence="8" id="KW-0547">Nucleotide-binding</keyword>
<dbReference type="SUPFAM" id="SSF55424">
    <property type="entry name" value="FAD/NAD-linked reductases, dimerisation (C-terminal) domain"/>
    <property type="match status" value="1"/>
</dbReference>
<evidence type="ECO:0000256" key="4">
    <source>
        <dbReference type="ARBA" id="ARBA00022857"/>
    </source>
</evidence>
<feature type="binding site" evidence="8">
    <location>
        <position position="54"/>
    </location>
    <ligand>
        <name>FAD</name>
        <dbReference type="ChEBI" id="CHEBI:57692"/>
    </ligand>
</feature>
<accession>A0A2R3Z4A2</accession>
<evidence type="ECO:0000256" key="6">
    <source>
        <dbReference type="ARBA" id="ARBA00023157"/>
    </source>
</evidence>
<dbReference type="PRINTS" id="PR00368">
    <property type="entry name" value="FADPNR"/>
</dbReference>
<feature type="binding site" evidence="8">
    <location>
        <position position="201"/>
    </location>
    <ligand>
        <name>NAD(+)</name>
        <dbReference type="ChEBI" id="CHEBI:57540"/>
    </ligand>
</feature>
<dbReference type="SUPFAM" id="SSF51905">
    <property type="entry name" value="FAD/NAD(P)-binding domain"/>
    <property type="match status" value="1"/>
</dbReference>
<reference evidence="14" key="1">
    <citation type="submission" date="2018-03" db="EMBL/GenBank/DDBJ databases">
        <title>Gramella fulva sp. nov., isolated from a dry surface of tidal flat.</title>
        <authorList>
            <person name="Hwang S.H."/>
            <person name="Hwang W.M."/>
            <person name="Kang K."/>
            <person name="Ahn T.-Y."/>
        </authorList>
    </citation>
    <scope>NUCLEOTIDE SEQUENCE [LARGE SCALE GENOMIC DNA]</scope>
    <source>
        <strain evidence="14">SH35</strain>
    </source>
</reference>
<dbReference type="InterPro" id="IPR004099">
    <property type="entry name" value="Pyr_nucl-diS_OxRdtase_dimer"/>
</dbReference>
<dbReference type="AlphaFoldDB" id="A0A2R3Z4A2"/>
<dbReference type="GO" id="GO:0003955">
    <property type="term" value="F:NAD(P)H dehydrogenase (quinone) activity"/>
    <property type="evidence" value="ECO:0007669"/>
    <property type="project" value="TreeGrafter"/>
</dbReference>
<feature type="binding site" evidence="8">
    <location>
        <position position="265"/>
    </location>
    <ligand>
        <name>NAD(+)</name>
        <dbReference type="ChEBI" id="CHEBI:57540"/>
    </ligand>
</feature>
<dbReference type="Proteomes" id="UP000241507">
    <property type="component" value="Chromosome"/>
</dbReference>
<evidence type="ECO:0000256" key="8">
    <source>
        <dbReference type="PIRSR" id="PIRSR000350-3"/>
    </source>
</evidence>
<keyword evidence="7 10" id="KW-0676">Redox-active center</keyword>
<dbReference type="PRINTS" id="PR00411">
    <property type="entry name" value="PNDRDTASEI"/>
</dbReference>
<feature type="binding site" evidence="8">
    <location>
        <begin position="141"/>
        <end position="143"/>
    </location>
    <ligand>
        <name>FAD</name>
        <dbReference type="ChEBI" id="CHEBI:57692"/>
    </ligand>
</feature>
<dbReference type="InterPro" id="IPR012999">
    <property type="entry name" value="Pyr_OxRdtase_I_AS"/>
</dbReference>
<sequence>MNKDKYDLIVLGAGSGGLGAALGINKLGLNVLLIDRNAEKLGGECLNTGCVPSKALIHLAKQIQSARNARKLGLELSGEVSIAKIKDYVQEKQKAIKAHENLEYLQGEGIDVELGEASFHSKNSIQVNGNIFQARNIIIATGSYPTTISIEGAENIPVFTNESIFDIDFIPENFLFLGGGPVSLELGQVFSRFGSRVSLVERGKRILKKEDPSISRLLQSLLEKEGMEFYLNSEVNRVINNEAVVVQKSGKENRIPIDAIFMGLGRNLDFSSLKLENAGIETKDGKIILNEKLQTTNKRIFVSGDAADNLKFSHAAEMHNMLLINNFISPFPKKLKFKHFSWVTFTDPEVAHFGLNEDQLQKKKIKYTRLESNFSSNDRAVIDDYEFGKLIIYVEKKSFYFTNARVLGGCMLAPNAGEIIQELILANSAGIKLNAFMNKIYPYPTAANIHKILIREYMIDQLKPWMKGIIKILYRLN</sequence>
<dbReference type="InterPro" id="IPR036188">
    <property type="entry name" value="FAD/NAD-bd_sf"/>
</dbReference>
<feature type="domain" description="Pyridine nucleotide-disulphide oxidoreductase dimerisation" evidence="11">
    <location>
        <begin position="342"/>
        <end position="447"/>
    </location>
</feature>
<name>A0A2R3Z4A2_9FLAO</name>
<evidence type="ECO:0000256" key="10">
    <source>
        <dbReference type="RuleBase" id="RU003691"/>
    </source>
</evidence>
<evidence type="ECO:0000256" key="5">
    <source>
        <dbReference type="ARBA" id="ARBA00023002"/>
    </source>
</evidence>
<dbReference type="GO" id="GO:0016668">
    <property type="term" value="F:oxidoreductase activity, acting on a sulfur group of donors, NAD(P) as acceptor"/>
    <property type="evidence" value="ECO:0007669"/>
    <property type="project" value="InterPro"/>
</dbReference>
<feature type="binding site" evidence="8">
    <location>
        <begin position="178"/>
        <end position="185"/>
    </location>
    <ligand>
        <name>NAD(+)</name>
        <dbReference type="ChEBI" id="CHEBI:57540"/>
    </ligand>
</feature>
<organism evidence="13 14">
    <name type="scientific">Christiangramia fulva</name>
    <dbReference type="NCBI Taxonomy" id="2126553"/>
    <lineage>
        <taxon>Bacteria</taxon>
        <taxon>Pseudomonadati</taxon>
        <taxon>Bacteroidota</taxon>
        <taxon>Flavobacteriia</taxon>
        <taxon>Flavobacteriales</taxon>
        <taxon>Flavobacteriaceae</taxon>
        <taxon>Christiangramia</taxon>
    </lineage>
</organism>
<proteinExistence type="inferred from homology"/>
<comment type="cofactor">
    <cofactor evidence="8">
        <name>FAD</name>
        <dbReference type="ChEBI" id="CHEBI:57692"/>
    </cofactor>
    <text evidence="8">Binds 1 FAD per subunit.</text>
</comment>
<dbReference type="PROSITE" id="PS00076">
    <property type="entry name" value="PYRIDINE_REDOX_1"/>
    <property type="match status" value="1"/>
</dbReference>
<dbReference type="Gene3D" id="3.30.390.30">
    <property type="match status" value="1"/>
</dbReference>
<dbReference type="PANTHER" id="PTHR43014">
    <property type="entry name" value="MERCURIC REDUCTASE"/>
    <property type="match status" value="1"/>
</dbReference>
<keyword evidence="8" id="KW-0520">NAD</keyword>
<dbReference type="Gene3D" id="3.50.50.60">
    <property type="entry name" value="FAD/NAD(P)-binding domain"/>
    <property type="match status" value="2"/>
</dbReference>
<dbReference type="KEGG" id="grs:C7S20_07355"/>
<dbReference type="RefSeq" id="WP_107011878.1">
    <property type="nucleotide sequence ID" value="NZ_CP028136.1"/>
</dbReference>
<keyword evidence="3 8" id="KW-0274">FAD</keyword>
<evidence type="ECO:0000256" key="3">
    <source>
        <dbReference type="ARBA" id="ARBA00022827"/>
    </source>
</evidence>